<keyword evidence="2" id="KW-1133">Transmembrane helix</keyword>
<keyword evidence="2" id="KW-0472">Membrane</keyword>
<evidence type="ECO:0000313" key="4">
    <source>
        <dbReference type="Proteomes" id="UP000324222"/>
    </source>
</evidence>
<feature type="transmembrane region" description="Helical" evidence="2">
    <location>
        <begin position="160"/>
        <end position="184"/>
    </location>
</feature>
<name>A0A5B7GMM7_PORTR</name>
<proteinExistence type="predicted"/>
<evidence type="ECO:0000256" key="1">
    <source>
        <dbReference type="SAM" id="MobiDB-lite"/>
    </source>
</evidence>
<keyword evidence="4" id="KW-1185">Reference proteome</keyword>
<accession>A0A5B7GMM7</accession>
<keyword evidence="2" id="KW-0812">Transmembrane</keyword>
<protein>
    <submittedName>
        <fullName evidence="3">Uncharacterized protein</fullName>
    </submittedName>
</protein>
<dbReference type="Proteomes" id="UP000324222">
    <property type="component" value="Unassembled WGS sequence"/>
</dbReference>
<sequence>MSLYQKGIIVCTSRGCVGKGTVALIGLNVLGRQVSCAPHDAALAWPWLDLAAWFGVPGERVRPGCHQDGERGARGLLRGDVGVHGHRGVARGAWVQGGVFREAECRLCQRLAEPTAIEGRAALTWVSVAVTCLGGVSATLDLLVSQLNAVSLMKLTVPRICFLVAAGVLVVLLTSVALILAVLVIHDFRLLVPCLCGKLSLAVGGRAGVLGREEHGRRMAGRRRGRRGRPCWLRSGGHVCLGGAVYPRWWGGVHGTGRWGPHSTVRVLRRFGLSGPQTCTLPWACGSLSAGLAGLDKGAVPEGGTGLTGIPTGVEVRPALLHRHCSAEAPRGAVCCVCGLLTVGCPALLAGRQGVPGAHPAHRTAPRHGTHGSAVRPLETLRGPLWRSRPLVGRAGHQVRVAALSVSTGVRDWTPPSPLLQLCE</sequence>
<organism evidence="3 4">
    <name type="scientific">Portunus trituberculatus</name>
    <name type="common">Swimming crab</name>
    <name type="synonym">Neptunus trituberculatus</name>
    <dbReference type="NCBI Taxonomy" id="210409"/>
    <lineage>
        <taxon>Eukaryota</taxon>
        <taxon>Metazoa</taxon>
        <taxon>Ecdysozoa</taxon>
        <taxon>Arthropoda</taxon>
        <taxon>Crustacea</taxon>
        <taxon>Multicrustacea</taxon>
        <taxon>Malacostraca</taxon>
        <taxon>Eumalacostraca</taxon>
        <taxon>Eucarida</taxon>
        <taxon>Decapoda</taxon>
        <taxon>Pleocyemata</taxon>
        <taxon>Brachyura</taxon>
        <taxon>Eubrachyura</taxon>
        <taxon>Portunoidea</taxon>
        <taxon>Portunidae</taxon>
        <taxon>Portuninae</taxon>
        <taxon>Portunus</taxon>
    </lineage>
</organism>
<evidence type="ECO:0000256" key="2">
    <source>
        <dbReference type="SAM" id="Phobius"/>
    </source>
</evidence>
<comment type="caution">
    <text evidence="3">The sequence shown here is derived from an EMBL/GenBank/DDBJ whole genome shotgun (WGS) entry which is preliminary data.</text>
</comment>
<dbReference type="EMBL" id="VSRR010015076">
    <property type="protein sequence ID" value="MPC57784.1"/>
    <property type="molecule type" value="Genomic_DNA"/>
</dbReference>
<feature type="region of interest" description="Disordered" evidence="1">
    <location>
        <begin position="358"/>
        <end position="379"/>
    </location>
</feature>
<gene>
    <name evidence="3" type="ORF">E2C01_051772</name>
</gene>
<feature type="compositionally biased region" description="Basic residues" evidence="1">
    <location>
        <begin position="360"/>
        <end position="370"/>
    </location>
</feature>
<dbReference type="AlphaFoldDB" id="A0A5B7GMM7"/>
<evidence type="ECO:0000313" key="3">
    <source>
        <dbReference type="EMBL" id="MPC57784.1"/>
    </source>
</evidence>
<reference evidence="3 4" key="1">
    <citation type="submission" date="2019-05" db="EMBL/GenBank/DDBJ databases">
        <title>Another draft genome of Portunus trituberculatus and its Hox gene families provides insights of decapod evolution.</title>
        <authorList>
            <person name="Jeong J.-H."/>
            <person name="Song I."/>
            <person name="Kim S."/>
            <person name="Choi T."/>
            <person name="Kim D."/>
            <person name="Ryu S."/>
            <person name="Kim W."/>
        </authorList>
    </citation>
    <scope>NUCLEOTIDE SEQUENCE [LARGE SCALE GENOMIC DNA]</scope>
    <source>
        <tissue evidence="3">Muscle</tissue>
    </source>
</reference>